<comment type="subcellular location">
    <subcellularLocation>
        <location evidence="1">Membrane</location>
        <topology evidence="1">Multi-pass membrane protein</topology>
    </subcellularLocation>
</comment>
<keyword evidence="3" id="KW-0472">Membrane</keyword>
<feature type="region of interest" description="Disordered" evidence="4">
    <location>
        <begin position="38"/>
        <end position="72"/>
    </location>
</feature>
<evidence type="ECO:0000256" key="2">
    <source>
        <dbReference type="ARBA" id="ARBA00022692"/>
    </source>
</evidence>
<dbReference type="Proteomes" id="UP001151760">
    <property type="component" value="Unassembled WGS sequence"/>
</dbReference>
<evidence type="ECO:0000256" key="1">
    <source>
        <dbReference type="ARBA" id="ARBA00004141"/>
    </source>
</evidence>
<dbReference type="InterPro" id="IPR018108">
    <property type="entry name" value="MCP_transmembrane"/>
</dbReference>
<protein>
    <submittedName>
        <fullName evidence="6">SHV3-like protein 5</fullName>
    </submittedName>
</protein>
<dbReference type="SUPFAM" id="SSF103506">
    <property type="entry name" value="Mitochondrial carrier"/>
    <property type="match status" value="1"/>
</dbReference>
<keyword evidence="7" id="KW-1185">Reference proteome</keyword>
<evidence type="ECO:0000313" key="6">
    <source>
        <dbReference type="EMBL" id="GJS96561.1"/>
    </source>
</evidence>
<dbReference type="EMBL" id="BQNB010011895">
    <property type="protein sequence ID" value="GJS96561.1"/>
    <property type="molecule type" value="Genomic_DNA"/>
</dbReference>
<keyword evidence="2" id="KW-0812">Transmembrane</keyword>
<feature type="signal peptide" evidence="5">
    <location>
        <begin position="1"/>
        <end position="16"/>
    </location>
</feature>
<name>A0ABQ5A4L7_9ASTR</name>
<feature type="compositionally biased region" description="Polar residues" evidence="4">
    <location>
        <begin position="49"/>
        <end position="62"/>
    </location>
</feature>
<sequence length="157" mass="16765">MAHCLLSIMYAGAIAATFVCPLDVIKTRLQVRDLPDTSGTKAKVGGTGRASTTWNGKSSYDSSHGKLGRSTMKPAKGDETLSMMLDFYSDLYAELISVIAAGIDGVITDNPKKCKSIVHSKNSFETWFAQVPILPMAKASAVVVQTTSVVIGFMNTL</sequence>
<reference evidence="6" key="2">
    <citation type="submission" date="2022-01" db="EMBL/GenBank/DDBJ databases">
        <authorList>
            <person name="Yamashiro T."/>
            <person name="Shiraishi A."/>
            <person name="Satake H."/>
            <person name="Nakayama K."/>
        </authorList>
    </citation>
    <scope>NUCLEOTIDE SEQUENCE</scope>
</reference>
<evidence type="ECO:0000256" key="5">
    <source>
        <dbReference type="SAM" id="SignalP"/>
    </source>
</evidence>
<evidence type="ECO:0000256" key="4">
    <source>
        <dbReference type="SAM" id="MobiDB-lite"/>
    </source>
</evidence>
<feature type="chain" id="PRO_5046537220" evidence="5">
    <location>
        <begin position="17"/>
        <end position="157"/>
    </location>
</feature>
<dbReference type="Pfam" id="PF00153">
    <property type="entry name" value="Mito_carr"/>
    <property type="match status" value="1"/>
</dbReference>
<dbReference type="InterPro" id="IPR023395">
    <property type="entry name" value="MCP_dom_sf"/>
</dbReference>
<evidence type="ECO:0000256" key="3">
    <source>
        <dbReference type="ARBA" id="ARBA00023136"/>
    </source>
</evidence>
<accession>A0ABQ5A4L7</accession>
<proteinExistence type="predicted"/>
<reference evidence="6" key="1">
    <citation type="journal article" date="2022" name="Int. J. Mol. Sci.">
        <title>Draft Genome of Tanacetum Coccineum: Genomic Comparison of Closely Related Tanacetum-Family Plants.</title>
        <authorList>
            <person name="Yamashiro T."/>
            <person name="Shiraishi A."/>
            <person name="Nakayama K."/>
            <person name="Satake H."/>
        </authorList>
    </citation>
    <scope>NUCLEOTIDE SEQUENCE</scope>
</reference>
<comment type="caution">
    <text evidence="6">The sequence shown here is derived from an EMBL/GenBank/DDBJ whole genome shotgun (WGS) entry which is preliminary data.</text>
</comment>
<dbReference type="Gene3D" id="1.50.40.10">
    <property type="entry name" value="Mitochondrial carrier domain"/>
    <property type="match status" value="1"/>
</dbReference>
<keyword evidence="5" id="KW-0732">Signal</keyword>
<evidence type="ECO:0000313" key="7">
    <source>
        <dbReference type="Proteomes" id="UP001151760"/>
    </source>
</evidence>
<gene>
    <name evidence="6" type="ORF">Tco_0803529</name>
</gene>
<organism evidence="6 7">
    <name type="scientific">Tanacetum coccineum</name>
    <dbReference type="NCBI Taxonomy" id="301880"/>
    <lineage>
        <taxon>Eukaryota</taxon>
        <taxon>Viridiplantae</taxon>
        <taxon>Streptophyta</taxon>
        <taxon>Embryophyta</taxon>
        <taxon>Tracheophyta</taxon>
        <taxon>Spermatophyta</taxon>
        <taxon>Magnoliopsida</taxon>
        <taxon>eudicotyledons</taxon>
        <taxon>Gunneridae</taxon>
        <taxon>Pentapetalae</taxon>
        <taxon>asterids</taxon>
        <taxon>campanulids</taxon>
        <taxon>Asterales</taxon>
        <taxon>Asteraceae</taxon>
        <taxon>Asteroideae</taxon>
        <taxon>Anthemideae</taxon>
        <taxon>Anthemidinae</taxon>
        <taxon>Tanacetum</taxon>
    </lineage>
</organism>